<dbReference type="Pfam" id="PF00010">
    <property type="entry name" value="HLH"/>
    <property type="match status" value="1"/>
</dbReference>
<evidence type="ECO:0000256" key="2">
    <source>
        <dbReference type="ARBA" id="ARBA00023015"/>
    </source>
</evidence>
<dbReference type="InterPro" id="IPR045843">
    <property type="entry name" value="IND-like"/>
</dbReference>
<keyword evidence="6" id="KW-0175">Coiled coil</keyword>
<evidence type="ECO:0000256" key="3">
    <source>
        <dbReference type="ARBA" id="ARBA00023125"/>
    </source>
</evidence>
<organism evidence="9 10">
    <name type="scientific">Saponaria officinalis</name>
    <name type="common">Common soapwort</name>
    <name type="synonym">Lychnis saponaria</name>
    <dbReference type="NCBI Taxonomy" id="3572"/>
    <lineage>
        <taxon>Eukaryota</taxon>
        <taxon>Viridiplantae</taxon>
        <taxon>Streptophyta</taxon>
        <taxon>Embryophyta</taxon>
        <taxon>Tracheophyta</taxon>
        <taxon>Spermatophyta</taxon>
        <taxon>Magnoliopsida</taxon>
        <taxon>eudicotyledons</taxon>
        <taxon>Gunneridae</taxon>
        <taxon>Pentapetalae</taxon>
        <taxon>Caryophyllales</taxon>
        <taxon>Caryophyllaceae</taxon>
        <taxon>Caryophylleae</taxon>
        <taxon>Saponaria</taxon>
    </lineage>
</organism>
<dbReference type="FunFam" id="4.10.280.10:FF:000021">
    <property type="entry name" value="Transcription factor bHLH130 family"/>
    <property type="match status" value="1"/>
</dbReference>
<protein>
    <recommendedName>
        <fullName evidence="8">BHLH domain-containing protein</fullName>
    </recommendedName>
</protein>
<dbReference type="EMBL" id="JBDFQZ010000003">
    <property type="protein sequence ID" value="KAK9743276.1"/>
    <property type="molecule type" value="Genomic_DNA"/>
</dbReference>
<dbReference type="GO" id="GO:0000981">
    <property type="term" value="F:DNA-binding transcription factor activity, RNA polymerase II-specific"/>
    <property type="evidence" value="ECO:0007669"/>
    <property type="project" value="TreeGrafter"/>
</dbReference>
<evidence type="ECO:0000256" key="1">
    <source>
        <dbReference type="ARBA" id="ARBA00004123"/>
    </source>
</evidence>
<evidence type="ECO:0000256" key="5">
    <source>
        <dbReference type="ARBA" id="ARBA00023242"/>
    </source>
</evidence>
<dbReference type="Proteomes" id="UP001443914">
    <property type="component" value="Unassembled WGS sequence"/>
</dbReference>
<comment type="subcellular location">
    <subcellularLocation>
        <location evidence="1">Nucleus</location>
    </subcellularLocation>
</comment>
<keyword evidence="10" id="KW-1185">Reference proteome</keyword>
<dbReference type="GO" id="GO:0000978">
    <property type="term" value="F:RNA polymerase II cis-regulatory region sequence-specific DNA binding"/>
    <property type="evidence" value="ECO:0007669"/>
    <property type="project" value="TreeGrafter"/>
</dbReference>
<keyword evidence="2" id="KW-0805">Transcription regulation</keyword>
<dbReference type="SMART" id="SM00353">
    <property type="entry name" value="HLH"/>
    <property type="match status" value="1"/>
</dbReference>
<comment type="caution">
    <text evidence="9">The sequence shown here is derived from an EMBL/GenBank/DDBJ whole genome shotgun (WGS) entry which is preliminary data.</text>
</comment>
<evidence type="ECO:0000256" key="7">
    <source>
        <dbReference type="SAM" id="MobiDB-lite"/>
    </source>
</evidence>
<dbReference type="InterPro" id="IPR045239">
    <property type="entry name" value="bHLH95_bHLH"/>
</dbReference>
<dbReference type="GO" id="GO:0046983">
    <property type="term" value="F:protein dimerization activity"/>
    <property type="evidence" value="ECO:0007669"/>
    <property type="project" value="InterPro"/>
</dbReference>
<dbReference type="PANTHER" id="PTHR16223">
    <property type="entry name" value="TRANSCRIPTION FACTOR BHLH83-RELATED"/>
    <property type="match status" value="1"/>
</dbReference>
<dbReference type="AlphaFoldDB" id="A0AAW1MAP2"/>
<dbReference type="SUPFAM" id="SSF47459">
    <property type="entry name" value="HLH, helix-loop-helix DNA-binding domain"/>
    <property type="match status" value="1"/>
</dbReference>
<reference evidence="9" key="1">
    <citation type="submission" date="2024-03" db="EMBL/GenBank/DDBJ databases">
        <title>WGS assembly of Saponaria officinalis var. Norfolk2.</title>
        <authorList>
            <person name="Jenkins J."/>
            <person name="Shu S."/>
            <person name="Grimwood J."/>
            <person name="Barry K."/>
            <person name="Goodstein D."/>
            <person name="Schmutz J."/>
            <person name="Leebens-Mack J."/>
            <person name="Osbourn A."/>
        </authorList>
    </citation>
    <scope>NUCLEOTIDE SEQUENCE [LARGE SCALE GENOMIC DNA]</scope>
    <source>
        <strain evidence="9">JIC</strain>
    </source>
</reference>
<gene>
    <name evidence="9" type="ORF">RND81_03G228400</name>
</gene>
<name>A0AAW1MAP2_SAPOF</name>
<sequence>MQDPPSELSRLGLARFRSAPATWLDALLDDDDHHGTLTQLLSSVDPVPNPGPAQSSRPGNYLKVDGPDPGLVEGAPVNSAAFHRMNSSPAEFLGANMDGYFSGFGIPATSYDDVSPARKRLRESDTEQHSPSFTGQRRGELTTANSLVEMEMEKLLEDSVACRVRAKRGCATHPRSIAERVRRTRISDRIRKLQELVPNMDKQTNTADMLEEAVEYVKTLQRQIQDLTEQQKRCKCMAMS</sequence>
<evidence type="ECO:0000313" key="10">
    <source>
        <dbReference type="Proteomes" id="UP001443914"/>
    </source>
</evidence>
<dbReference type="PANTHER" id="PTHR16223:SF51">
    <property type="entry name" value="TRANSCRIPTION FACTOR BHLH117-RELATED"/>
    <property type="match status" value="1"/>
</dbReference>
<dbReference type="InterPro" id="IPR011598">
    <property type="entry name" value="bHLH_dom"/>
</dbReference>
<dbReference type="GO" id="GO:0005634">
    <property type="term" value="C:nucleus"/>
    <property type="evidence" value="ECO:0007669"/>
    <property type="project" value="UniProtKB-SubCell"/>
</dbReference>
<evidence type="ECO:0000256" key="4">
    <source>
        <dbReference type="ARBA" id="ARBA00023163"/>
    </source>
</evidence>
<keyword evidence="5" id="KW-0539">Nucleus</keyword>
<proteinExistence type="predicted"/>
<feature type="coiled-coil region" evidence="6">
    <location>
        <begin position="210"/>
        <end position="237"/>
    </location>
</feature>
<dbReference type="PROSITE" id="PS50888">
    <property type="entry name" value="BHLH"/>
    <property type="match status" value="1"/>
</dbReference>
<keyword evidence="3" id="KW-0238">DNA-binding</keyword>
<dbReference type="Gene3D" id="4.10.280.10">
    <property type="entry name" value="Helix-loop-helix DNA-binding domain"/>
    <property type="match status" value="1"/>
</dbReference>
<feature type="domain" description="BHLH" evidence="8">
    <location>
        <begin position="170"/>
        <end position="220"/>
    </location>
</feature>
<dbReference type="CDD" id="cd11393">
    <property type="entry name" value="bHLH_AtbHLH_like"/>
    <property type="match status" value="1"/>
</dbReference>
<keyword evidence="4" id="KW-0804">Transcription</keyword>
<evidence type="ECO:0000313" key="9">
    <source>
        <dbReference type="EMBL" id="KAK9743276.1"/>
    </source>
</evidence>
<feature type="region of interest" description="Disordered" evidence="7">
    <location>
        <begin position="115"/>
        <end position="137"/>
    </location>
</feature>
<evidence type="ECO:0000259" key="8">
    <source>
        <dbReference type="PROSITE" id="PS50888"/>
    </source>
</evidence>
<accession>A0AAW1MAP2</accession>
<evidence type="ECO:0000256" key="6">
    <source>
        <dbReference type="SAM" id="Coils"/>
    </source>
</evidence>
<dbReference type="InterPro" id="IPR036638">
    <property type="entry name" value="HLH_DNA-bd_sf"/>
</dbReference>